<keyword evidence="3" id="KW-1185">Reference proteome</keyword>
<protein>
    <submittedName>
        <fullName evidence="2">Unnamed protein product</fullName>
    </submittedName>
</protein>
<evidence type="ECO:0000313" key="3">
    <source>
        <dbReference type="Proteomes" id="UP001165063"/>
    </source>
</evidence>
<organism evidence="2 3">
    <name type="scientific">Ambrosiozyma monospora</name>
    <name type="common">Yeast</name>
    <name type="synonym">Endomycopsis monosporus</name>
    <dbReference type="NCBI Taxonomy" id="43982"/>
    <lineage>
        <taxon>Eukaryota</taxon>
        <taxon>Fungi</taxon>
        <taxon>Dikarya</taxon>
        <taxon>Ascomycota</taxon>
        <taxon>Saccharomycotina</taxon>
        <taxon>Pichiomycetes</taxon>
        <taxon>Pichiales</taxon>
        <taxon>Pichiaceae</taxon>
        <taxon>Ambrosiozyma</taxon>
    </lineage>
</organism>
<sequence>MYKPIILQVDEDGKLLKNDALTDKKNEDDGLDKEQYQRIKAAIEKEMKKWNEKNAVEIERMKVKYNFEEEAEAEAKEEAASK</sequence>
<gene>
    <name evidence="2" type="ORF">Amon01_000874100</name>
</gene>
<comment type="caution">
    <text evidence="2">The sequence shown here is derived from an EMBL/GenBank/DDBJ whole genome shotgun (WGS) entry which is preliminary data.</text>
</comment>
<evidence type="ECO:0000313" key="2">
    <source>
        <dbReference type="EMBL" id="GMG60183.1"/>
    </source>
</evidence>
<proteinExistence type="predicted"/>
<dbReference type="AlphaFoldDB" id="A0A9W7DL21"/>
<keyword evidence="1" id="KW-0175">Coiled coil</keyword>
<dbReference type="Proteomes" id="UP001165063">
    <property type="component" value="Unassembled WGS sequence"/>
</dbReference>
<evidence type="ECO:0000256" key="1">
    <source>
        <dbReference type="SAM" id="Coils"/>
    </source>
</evidence>
<name>A0A9W7DL21_AMBMO</name>
<dbReference type="EMBL" id="BSXU01008305">
    <property type="protein sequence ID" value="GMG60183.1"/>
    <property type="molecule type" value="Genomic_DNA"/>
</dbReference>
<feature type="coiled-coil region" evidence="1">
    <location>
        <begin position="33"/>
        <end position="78"/>
    </location>
</feature>
<reference evidence="2" key="1">
    <citation type="submission" date="2023-04" db="EMBL/GenBank/DDBJ databases">
        <title>Ambrosiozyma monospora NBRC 1965.</title>
        <authorList>
            <person name="Ichikawa N."/>
            <person name="Sato H."/>
            <person name="Tonouchi N."/>
        </authorList>
    </citation>
    <scope>NUCLEOTIDE SEQUENCE</scope>
    <source>
        <strain evidence="2">NBRC 1965</strain>
    </source>
</reference>
<accession>A0A9W7DL21</accession>